<proteinExistence type="inferred from homology"/>
<keyword evidence="4 7" id="KW-0677">Repeat</keyword>
<dbReference type="UniPathway" id="UPA00973"/>
<accession>A0A2Z3HQX8</accession>
<comment type="pathway">
    <text evidence="7">Bacterial outer membrane biogenesis; LPS lipid A biosynthesis.</text>
</comment>
<keyword evidence="10" id="KW-1185">Reference proteome</keyword>
<dbReference type="InterPro" id="IPR001451">
    <property type="entry name" value="Hexapep"/>
</dbReference>
<dbReference type="OrthoDB" id="9784739at2"/>
<organism evidence="9 10">
    <name type="scientific">Phenylobacterium parvum</name>
    <dbReference type="NCBI Taxonomy" id="2201350"/>
    <lineage>
        <taxon>Bacteria</taxon>
        <taxon>Pseudomonadati</taxon>
        <taxon>Pseudomonadota</taxon>
        <taxon>Alphaproteobacteria</taxon>
        <taxon>Caulobacterales</taxon>
        <taxon>Caulobacteraceae</taxon>
        <taxon>Phenylobacterium</taxon>
    </lineage>
</organism>
<gene>
    <name evidence="7 9" type="primary">lpxD</name>
    <name evidence="9" type="ORF">HYN04_06945</name>
</gene>
<dbReference type="PANTHER" id="PTHR43378:SF2">
    <property type="entry name" value="UDP-3-O-ACYLGLUCOSAMINE N-ACYLTRANSFERASE 1, MITOCHONDRIAL-RELATED"/>
    <property type="match status" value="1"/>
</dbReference>
<evidence type="ECO:0000256" key="3">
    <source>
        <dbReference type="ARBA" id="ARBA00022679"/>
    </source>
</evidence>
<reference evidence="10" key="1">
    <citation type="submission" date="2018-05" db="EMBL/GenBank/DDBJ databases">
        <title>Genome sequencing of Phenylobacterium sp. HYN0004.</title>
        <authorList>
            <person name="Yi H."/>
            <person name="Baek C."/>
        </authorList>
    </citation>
    <scope>NUCLEOTIDE SEQUENCE [LARGE SCALE GENOMIC DNA]</scope>
    <source>
        <strain evidence="10">HYN0004</strain>
    </source>
</reference>
<dbReference type="InterPro" id="IPR011004">
    <property type="entry name" value="Trimer_LpxA-like_sf"/>
</dbReference>
<keyword evidence="5 7" id="KW-0443">Lipid metabolism</keyword>
<keyword evidence="2 7" id="KW-0441">Lipid A biosynthesis</keyword>
<dbReference type="SUPFAM" id="SSF51161">
    <property type="entry name" value="Trimeric LpxA-like enzymes"/>
    <property type="match status" value="1"/>
</dbReference>
<dbReference type="Pfam" id="PF04613">
    <property type="entry name" value="LpxD"/>
    <property type="match status" value="1"/>
</dbReference>
<dbReference type="KEGG" id="phb:HYN04_06945"/>
<comment type="similarity">
    <text evidence="7">Belongs to the transferase hexapeptide repeat family. LpxD subfamily.</text>
</comment>
<dbReference type="GO" id="GO:0016020">
    <property type="term" value="C:membrane"/>
    <property type="evidence" value="ECO:0007669"/>
    <property type="project" value="GOC"/>
</dbReference>
<feature type="active site" description="Proton acceptor" evidence="7">
    <location>
        <position position="246"/>
    </location>
</feature>
<dbReference type="InterPro" id="IPR018357">
    <property type="entry name" value="Hexapep_transf_CS"/>
</dbReference>
<keyword evidence="1 7" id="KW-0444">Lipid biosynthesis</keyword>
<dbReference type="HAMAP" id="MF_00523">
    <property type="entry name" value="LpxD"/>
    <property type="match status" value="1"/>
</dbReference>
<dbReference type="Gene3D" id="2.160.10.10">
    <property type="entry name" value="Hexapeptide repeat proteins"/>
    <property type="match status" value="1"/>
</dbReference>
<evidence type="ECO:0000256" key="2">
    <source>
        <dbReference type="ARBA" id="ARBA00022556"/>
    </source>
</evidence>
<dbReference type="GO" id="GO:0009245">
    <property type="term" value="P:lipid A biosynthetic process"/>
    <property type="evidence" value="ECO:0007669"/>
    <property type="project" value="UniProtKB-UniRule"/>
</dbReference>
<comment type="catalytic activity">
    <reaction evidence="7">
        <text>a UDP-3-O-[(3R)-3-hydroxyacyl]-alpha-D-glucosamine + a (3R)-hydroxyacyl-[ACP] = a UDP-2-N,3-O-bis[(3R)-3-hydroxyacyl]-alpha-D-glucosamine + holo-[ACP] + H(+)</text>
        <dbReference type="Rhea" id="RHEA:53836"/>
        <dbReference type="Rhea" id="RHEA-COMP:9685"/>
        <dbReference type="Rhea" id="RHEA-COMP:9945"/>
        <dbReference type="ChEBI" id="CHEBI:15378"/>
        <dbReference type="ChEBI" id="CHEBI:64479"/>
        <dbReference type="ChEBI" id="CHEBI:78827"/>
        <dbReference type="ChEBI" id="CHEBI:137740"/>
        <dbReference type="ChEBI" id="CHEBI:137748"/>
        <dbReference type="EC" id="2.3.1.191"/>
    </reaction>
</comment>
<dbReference type="Proteomes" id="UP000247763">
    <property type="component" value="Chromosome"/>
</dbReference>
<evidence type="ECO:0000313" key="9">
    <source>
        <dbReference type="EMBL" id="AWM78763.1"/>
    </source>
</evidence>
<dbReference type="PANTHER" id="PTHR43378">
    <property type="entry name" value="UDP-3-O-ACYLGLUCOSAMINE N-ACYLTRANSFERASE"/>
    <property type="match status" value="1"/>
</dbReference>
<dbReference type="PROSITE" id="PS00101">
    <property type="entry name" value="HEXAPEP_TRANSFERASES"/>
    <property type="match status" value="1"/>
</dbReference>
<evidence type="ECO:0000256" key="4">
    <source>
        <dbReference type="ARBA" id="ARBA00022737"/>
    </source>
</evidence>
<evidence type="ECO:0000256" key="7">
    <source>
        <dbReference type="HAMAP-Rule" id="MF_00523"/>
    </source>
</evidence>
<evidence type="ECO:0000259" key="8">
    <source>
        <dbReference type="Pfam" id="PF04613"/>
    </source>
</evidence>
<evidence type="ECO:0000256" key="1">
    <source>
        <dbReference type="ARBA" id="ARBA00022516"/>
    </source>
</evidence>
<dbReference type="EMBL" id="CP029479">
    <property type="protein sequence ID" value="AWM78763.1"/>
    <property type="molecule type" value="Genomic_DNA"/>
</dbReference>
<dbReference type="CDD" id="cd03352">
    <property type="entry name" value="LbH_LpxD"/>
    <property type="match status" value="1"/>
</dbReference>
<dbReference type="InterPro" id="IPR007691">
    <property type="entry name" value="LpxD"/>
</dbReference>
<evidence type="ECO:0000313" key="10">
    <source>
        <dbReference type="Proteomes" id="UP000247763"/>
    </source>
</evidence>
<dbReference type="GO" id="GO:0103118">
    <property type="term" value="F:UDP-3-O-[(3R)-3-hydroxyacyl]-glucosamine N-acyltransferase activity"/>
    <property type="evidence" value="ECO:0007669"/>
    <property type="project" value="UniProtKB-EC"/>
</dbReference>
<feature type="domain" description="UDP-3-O-[3-hydroxymyristoyl] glucosamine N-acyltransferase non-repeat region" evidence="8">
    <location>
        <begin position="33"/>
        <end position="100"/>
    </location>
</feature>
<dbReference type="RefSeq" id="WP_110451329.1">
    <property type="nucleotide sequence ID" value="NZ_CP029479.1"/>
</dbReference>
<protein>
    <recommendedName>
        <fullName evidence="7">UDP-3-O-acylglucosamine N-acyltransferase</fullName>
        <ecNumber evidence="7">2.3.1.191</ecNumber>
    </recommendedName>
</protein>
<evidence type="ECO:0000256" key="6">
    <source>
        <dbReference type="ARBA" id="ARBA00023315"/>
    </source>
</evidence>
<dbReference type="EC" id="2.3.1.191" evidence="7"/>
<dbReference type="InterPro" id="IPR020573">
    <property type="entry name" value="UDP_GlcNAc_AcTrfase_non-rep"/>
</dbReference>
<dbReference type="NCBIfam" id="TIGR01853">
    <property type="entry name" value="lipid_A_lpxD"/>
    <property type="match status" value="1"/>
</dbReference>
<name>A0A2Z3HQX8_9CAUL</name>
<dbReference type="Pfam" id="PF00132">
    <property type="entry name" value="Hexapep"/>
    <property type="match status" value="3"/>
</dbReference>
<dbReference type="Gene3D" id="3.40.1390.10">
    <property type="entry name" value="MurE/MurF, N-terminal domain"/>
    <property type="match status" value="1"/>
</dbReference>
<dbReference type="AlphaFoldDB" id="A0A2Z3HQX8"/>
<keyword evidence="3 7" id="KW-0808">Transferase</keyword>
<comment type="function">
    <text evidence="7">Catalyzes the N-acylation of UDP-3-O-acylglucosamine using 3-hydroxyacyl-ACP as the acyl donor. Is involved in the biosynthesis of lipid A, a phosphorylated glycolipid that anchors the lipopolysaccharide to the outer membrane of the cell.</text>
</comment>
<dbReference type="GO" id="GO:0016410">
    <property type="term" value="F:N-acyltransferase activity"/>
    <property type="evidence" value="ECO:0007669"/>
    <property type="project" value="InterPro"/>
</dbReference>
<keyword evidence="6 7" id="KW-0012">Acyltransferase</keyword>
<comment type="subunit">
    <text evidence="7">Homotrimer.</text>
</comment>
<sequence>MPDPRFFESAGPLRLEAVCQLAGIPVPAGAADVGIDRVAIASRGGPGAVAFVTSRAFLEALHDAPPTACFTPESLAGDLPPGCLALVHRNPQGAYALVAAVLHPVRRHLGAAAISPEARIEPGAALGPGVVVGQGAAIGAGSVVGPNTVIGPGVAIGRNCQVGANVSISFALIGDRVKILAGAVIGEHGFGATAGPTGLIDIPQLGRVILQDGVTIGACTTVDRGAFEDTVIGENTKIDNLVQIAHNVRIGRNCVLAGQAGVSGSVTIGDGCQFGGRAGIADHVVIGDGARIGASGGVLKDVPAGETWGGFPAQPVQRWLREVAWLSRAAGRRRRGGES</sequence>
<evidence type="ECO:0000256" key="5">
    <source>
        <dbReference type="ARBA" id="ARBA00023098"/>
    </source>
</evidence>
<dbReference type="NCBIfam" id="NF002060">
    <property type="entry name" value="PRK00892.1"/>
    <property type="match status" value="1"/>
</dbReference>